<keyword evidence="4" id="KW-1185">Reference proteome</keyword>
<dbReference type="GO" id="GO:0008233">
    <property type="term" value="F:peptidase activity"/>
    <property type="evidence" value="ECO:0007669"/>
    <property type="project" value="UniProtKB-KW"/>
</dbReference>
<dbReference type="Proteomes" id="UP000234462">
    <property type="component" value="Unassembled WGS sequence"/>
</dbReference>
<reference evidence="4" key="1">
    <citation type="submission" date="2017-03" db="EMBL/GenBank/DDBJ databases">
        <authorList>
            <person name="Monnet C."/>
        </authorList>
    </citation>
    <scope>NUCLEOTIDE SEQUENCE [LARGE SCALE GENOMIC DNA]</scope>
    <source>
        <strain evidence="4">SJ5-8</strain>
    </source>
</reference>
<protein>
    <submittedName>
        <fullName evidence="3">Protease I</fullName>
    </submittedName>
</protein>
<dbReference type="Gene3D" id="3.40.50.880">
    <property type="match status" value="1"/>
</dbReference>
<organism evidence="3 4">
    <name type="scientific">Brevibacterium jeotgali</name>
    <dbReference type="NCBI Taxonomy" id="1262550"/>
    <lineage>
        <taxon>Bacteria</taxon>
        <taxon>Bacillati</taxon>
        <taxon>Actinomycetota</taxon>
        <taxon>Actinomycetes</taxon>
        <taxon>Micrococcales</taxon>
        <taxon>Brevibacteriaceae</taxon>
        <taxon>Brevibacterium</taxon>
    </lineage>
</organism>
<dbReference type="PANTHER" id="PTHR42733">
    <property type="entry name" value="DJ-1 PROTEIN"/>
    <property type="match status" value="1"/>
</dbReference>
<dbReference type="InterPro" id="IPR006286">
    <property type="entry name" value="C56_PfpI-like"/>
</dbReference>
<dbReference type="CDD" id="cd03134">
    <property type="entry name" value="GATase1_PfpI_like"/>
    <property type="match status" value="1"/>
</dbReference>
<dbReference type="PROSITE" id="PS51276">
    <property type="entry name" value="PEPTIDASE_C56_PFPI"/>
    <property type="match status" value="1"/>
</dbReference>
<accession>A0A2H1L181</accession>
<dbReference type="GO" id="GO:0006508">
    <property type="term" value="P:proteolysis"/>
    <property type="evidence" value="ECO:0007669"/>
    <property type="project" value="UniProtKB-KW"/>
</dbReference>
<dbReference type="InterPro" id="IPR029062">
    <property type="entry name" value="Class_I_gatase-like"/>
</dbReference>
<dbReference type="AlphaFoldDB" id="A0A2H1L181"/>
<keyword evidence="3" id="KW-0645">Protease</keyword>
<dbReference type="Pfam" id="PF01965">
    <property type="entry name" value="DJ-1_PfpI"/>
    <property type="match status" value="1"/>
</dbReference>
<evidence type="ECO:0000259" key="2">
    <source>
        <dbReference type="Pfam" id="PF01965"/>
    </source>
</evidence>
<dbReference type="InterPro" id="IPR002818">
    <property type="entry name" value="DJ-1/PfpI"/>
</dbReference>
<proteinExistence type="inferred from homology"/>
<sequence>MAAAPTPLTGTKVAFLLTRGVEQVELTNPRSALEQAGATTVLVSPSKDTLQAMEGDWTHADTFPVDVPVAQASADDYDALILPGGTLNADSLRTNDEAVALVKAFFDADKTVASICHGPWILAEAGVAKGRRLTSYASTKVDLENAGAHWVDEEVVVDGNLITSRNPGDLEAFNAAIREALA</sequence>
<dbReference type="EMBL" id="FXZM01000001">
    <property type="protein sequence ID" value="SMY10671.1"/>
    <property type="molecule type" value="Genomic_DNA"/>
</dbReference>
<dbReference type="PANTHER" id="PTHR42733:SF12">
    <property type="entry name" value="PROTEINASE"/>
    <property type="match status" value="1"/>
</dbReference>
<dbReference type="RefSeq" id="WP_101587001.1">
    <property type="nucleotide sequence ID" value="NZ_FXZM01000001.1"/>
</dbReference>
<gene>
    <name evidence="3" type="ORF">BJEO58_00242</name>
</gene>
<keyword evidence="3" id="KW-0378">Hydrolase</keyword>
<name>A0A2H1L181_9MICO</name>
<dbReference type="OrthoDB" id="9792284at2"/>
<comment type="similarity">
    <text evidence="1">Belongs to the peptidase C56 family.</text>
</comment>
<evidence type="ECO:0000256" key="1">
    <source>
        <dbReference type="ARBA" id="ARBA00008542"/>
    </source>
</evidence>
<dbReference type="NCBIfam" id="TIGR01382">
    <property type="entry name" value="PfpI"/>
    <property type="match status" value="1"/>
</dbReference>
<dbReference type="SUPFAM" id="SSF52317">
    <property type="entry name" value="Class I glutamine amidotransferase-like"/>
    <property type="match status" value="1"/>
</dbReference>
<evidence type="ECO:0000313" key="3">
    <source>
        <dbReference type="EMBL" id="SMY10671.1"/>
    </source>
</evidence>
<feature type="domain" description="DJ-1/PfpI" evidence="2">
    <location>
        <begin position="12"/>
        <end position="179"/>
    </location>
</feature>
<evidence type="ECO:0000313" key="4">
    <source>
        <dbReference type="Proteomes" id="UP000234462"/>
    </source>
</evidence>